<evidence type="ECO:0008006" key="3">
    <source>
        <dbReference type="Google" id="ProtNLM"/>
    </source>
</evidence>
<dbReference type="NCBIfam" id="NF033447">
    <property type="entry name" value="BrxE_fam"/>
    <property type="match status" value="1"/>
</dbReference>
<dbReference type="InterPro" id="IPR058690">
    <property type="entry name" value="BrxE"/>
</dbReference>
<dbReference type="Proteomes" id="UP001500604">
    <property type="component" value="Unassembled WGS sequence"/>
</dbReference>
<sequence length="171" mass="18784">MNKQAKHLIAELKLIIGFLGEKSQFNWWESNFLSSSSTAYLMPTYPRTILLAQYHGVSEAALAVHDRFIGTGINYHLYRLPDSIEREVASAVQELSSGESLHSTLSSQETALNRLAELASQELAKDGPVNIGSFSDADLEQLIKSSAGYYLSAFTQGITCYPFMKGANNAT</sequence>
<keyword evidence="2" id="KW-1185">Reference proteome</keyword>
<gene>
    <name evidence="1" type="ORF">GCM10023116_26220</name>
</gene>
<evidence type="ECO:0000313" key="1">
    <source>
        <dbReference type="EMBL" id="GAA4650339.1"/>
    </source>
</evidence>
<comment type="caution">
    <text evidence="1">The sequence shown here is derived from an EMBL/GenBank/DDBJ whole genome shotgun (WGS) entry which is preliminary data.</text>
</comment>
<dbReference type="Pfam" id="PF26412">
    <property type="entry name" value="BrxE"/>
    <property type="match status" value="1"/>
</dbReference>
<proteinExistence type="predicted"/>
<name>A0ABP8V4K9_9GAMM</name>
<protein>
    <recommendedName>
        <fullName evidence="3">BrxE family protein</fullName>
    </recommendedName>
</protein>
<dbReference type="EMBL" id="BAABFL010000387">
    <property type="protein sequence ID" value="GAA4650339.1"/>
    <property type="molecule type" value="Genomic_DNA"/>
</dbReference>
<evidence type="ECO:0000313" key="2">
    <source>
        <dbReference type="Proteomes" id="UP001500604"/>
    </source>
</evidence>
<dbReference type="RefSeq" id="WP_345196496.1">
    <property type="nucleotide sequence ID" value="NZ_BAABFL010000387.1"/>
</dbReference>
<reference evidence="2" key="1">
    <citation type="journal article" date="2019" name="Int. J. Syst. Evol. Microbiol.">
        <title>The Global Catalogue of Microorganisms (GCM) 10K type strain sequencing project: providing services to taxonomists for standard genome sequencing and annotation.</title>
        <authorList>
            <consortium name="The Broad Institute Genomics Platform"/>
            <consortium name="The Broad Institute Genome Sequencing Center for Infectious Disease"/>
            <person name="Wu L."/>
            <person name="Ma J."/>
        </authorList>
    </citation>
    <scope>NUCLEOTIDE SEQUENCE [LARGE SCALE GENOMIC DNA]</scope>
    <source>
        <strain evidence="2">JCM 17805</strain>
    </source>
</reference>
<organism evidence="1 2">
    <name type="scientific">Kistimonas scapharcae</name>
    <dbReference type="NCBI Taxonomy" id="1036133"/>
    <lineage>
        <taxon>Bacteria</taxon>
        <taxon>Pseudomonadati</taxon>
        <taxon>Pseudomonadota</taxon>
        <taxon>Gammaproteobacteria</taxon>
        <taxon>Oceanospirillales</taxon>
        <taxon>Endozoicomonadaceae</taxon>
        <taxon>Kistimonas</taxon>
    </lineage>
</organism>
<accession>A0ABP8V4K9</accession>